<dbReference type="EMBL" id="LAZR01056767">
    <property type="protein sequence ID" value="KKK73487.1"/>
    <property type="molecule type" value="Genomic_DNA"/>
</dbReference>
<protein>
    <recommendedName>
        <fullName evidence="2">GHMP kinase N-terminal domain-containing protein</fullName>
    </recommendedName>
</protein>
<evidence type="ECO:0000313" key="1">
    <source>
        <dbReference type="EMBL" id="KKK73487.1"/>
    </source>
</evidence>
<organism evidence="1">
    <name type="scientific">marine sediment metagenome</name>
    <dbReference type="NCBI Taxonomy" id="412755"/>
    <lineage>
        <taxon>unclassified sequences</taxon>
        <taxon>metagenomes</taxon>
        <taxon>ecological metagenomes</taxon>
    </lineage>
</organism>
<comment type="caution">
    <text evidence="1">The sequence shown here is derived from an EMBL/GenBank/DDBJ whole genome shotgun (WGS) entry which is preliminary data.</text>
</comment>
<feature type="non-terminal residue" evidence="1">
    <location>
        <position position="1"/>
    </location>
</feature>
<gene>
    <name evidence="1" type="ORF">LCGC14_2893330</name>
</gene>
<name>A0A0F8XWK5_9ZZZZ</name>
<dbReference type="Gene3D" id="3.30.230.10">
    <property type="match status" value="1"/>
</dbReference>
<evidence type="ECO:0008006" key="2">
    <source>
        <dbReference type="Google" id="ProtNLM"/>
    </source>
</evidence>
<dbReference type="InterPro" id="IPR014721">
    <property type="entry name" value="Ribsml_uS5_D2-typ_fold_subgr"/>
</dbReference>
<dbReference type="SUPFAM" id="SSF54211">
    <property type="entry name" value="Ribosomal protein S5 domain 2-like"/>
    <property type="match status" value="1"/>
</dbReference>
<dbReference type="InterPro" id="IPR020568">
    <property type="entry name" value="Ribosomal_Su5_D2-typ_SF"/>
</dbReference>
<sequence length="241" mass="26504">ARDFAFFTGLPVQTGTITEFSGGFLRMINPTIPILGKRITFGEKFQVFNERMTAKMDLTGEGKAAVAQIIALAREHKLDVAGGKVRRTSSRFCLGVEHGDYNGTELFGVGTDRFIWLAYRPNGTERVRLFSANFPDDGVIEFGLGHVPEPQSSSITDTWARFPYGVEYILRRQGLKLHQGVDAILYGNIPGGGMSRSASLTLNLILNGRPVPMVVLVFSAAAQPESVFNPTVSPDRMRKYS</sequence>
<proteinExistence type="predicted"/>
<reference evidence="1" key="1">
    <citation type="journal article" date="2015" name="Nature">
        <title>Complex archaea that bridge the gap between prokaryotes and eukaryotes.</title>
        <authorList>
            <person name="Spang A."/>
            <person name="Saw J.H."/>
            <person name="Jorgensen S.L."/>
            <person name="Zaremba-Niedzwiedzka K."/>
            <person name="Martijn J."/>
            <person name="Lind A.E."/>
            <person name="van Eijk R."/>
            <person name="Schleper C."/>
            <person name="Guy L."/>
            <person name="Ettema T.J."/>
        </authorList>
    </citation>
    <scope>NUCLEOTIDE SEQUENCE</scope>
</reference>
<accession>A0A0F8XWK5</accession>
<dbReference type="AlphaFoldDB" id="A0A0F8XWK5"/>